<gene>
    <name evidence="3" type="ORF">ACFOUO_04595</name>
</gene>
<dbReference type="SUPFAM" id="SSF51905">
    <property type="entry name" value="FAD/NAD(P)-binding domain"/>
    <property type="match status" value="1"/>
</dbReference>
<evidence type="ECO:0000259" key="2">
    <source>
        <dbReference type="Pfam" id="PF01266"/>
    </source>
</evidence>
<dbReference type="InterPro" id="IPR006076">
    <property type="entry name" value="FAD-dep_OxRdtase"/>
</dbReference>
<name>A0ABV8JCJ2_9BACL</name>
<dbReference type="PANTHER" id="PTHR13847:SF287">
    <property type="entry name" value="FAD-DEPENDENT OXIDOREDUCTASE DOMAIN-CONTAINING PROTEIN 1"/>
    <property type="match status" value="1"/>
</dbReference>
<organism evidence="3 4">
    <name type="scientific">Salinithrix halophila</name>
    <dbReference type="NCBI Taxonomy" id="1485204"/>
    <lineage>
        <taxon>Bacteria</taxon>
        <taxon>Bacillati</taxon>
        <taxon>Bacillota</taxon>
        <taxon>Bacilli</taxon>
        <taxon>Bacillales</taxon>
        <taxon>Thermoactinomycetaceae</taxon>
        <taxon>Salinithrix</taxon>
    </lineage>
</organism>
<keyword evidence="4" id="KW-1185">Reference proteome</keyword>
<feature type="domain" description="FAD dependent oxidoreductase" evidence="2">
    <location>
        <begin position="6"/>
        <end position="352"/>
    </location>
</feature>
<protein>
    <submittedName>
        <fullName evidence="3">NAD(P)/FAD-dependent oxidoreductase</fullName>
        <ecNumber evidence="3">1.-.-.-</ecNumber>
    </submittedName>
</protein>
<proteinExistence type="predicted"/>
<evidence type="ECO:0000313" key="4">
    <source>
        <dbReference type="Proteomes" id="UP001595843"/>
    </source>
</evidence>
<accession>A0ABV8JCJ2</accession>
<dbReference type="RefSeq" id="WP_380702604.1">
    <property type="nucleotide sequence ID" value="NZ_JBHSAP010000007.1"/>
</dbReference>
<evidence type="ECO:0000313" key="3">
    <source>
        <dbReference type="EMBL" id="MFC4076083.1"/>
    </source>
</evidence>
<evidence type="ECO:0000256" key="1">
    <source>
        <dbReference type="ARBA" id="ARBA00023002"/>
    </source>
</evidence>
<dbReference type="Gene3D" id="3.50.50.60">
    <property type="entry name" value="FAD/NAD(P)-binding domain"/>
    <property type="match status" value="1"/>
</dbReference>
<dbReference type="Pfam" id="PF01266">
    <property type="entry name" value="DAO"/>
    <property type="match status" value="1"/>
</dbReference>
<comment type="caution">
    <text evidence="3">The sequence shown here is derived from an EMBL/GenBank/DDBJ whole genome shotgun (WGS) entry which is preliminary data.</text>
</comment>
<keyword evidence="1 3" id="KW-0560">Oxidoreductase</keyword>
<dbReference type="Gene3D" id="3.30.9.10">
    <property type="entry name" value="D-Amino Acid Oxidase, subunit A, domain 2"/>
    <property type="match status" value="1"/>
</dbReference>
<dbReference type="InterPro" id="IPR036188">
    <property type="entry name" value="FAD/NAD-bd_sf"/>
</dbReference>
<dbReference type="PANTHER" id="PTHR13847">
    <property type="entry name" value="SARCOSINE DEHYDROGENASE-RELATED"/>
    <property type="match status" value="1"/>
</dbReference>
<dbReference type="EMBL" id="JBHSAP010000007">
    <property type="protein sequence ID" value="MFC4076083.1"/>
    <property type="molecule type" value="Genomic_DNA"/>
</dbReference>
<sequence>MNPDRRVIVVGGGIIGASIAYALTKRGAEVTLCEQSRPPGSGSTRFSGGLIRMHHTHPASIPWAWESAHQYAHWQEIIGGECGFRKTGFALIAGPEQTPHMKKNIDELKKQGIPVYLLDPDEYRELQPDISTEGIGAVAYEPYGGFADPIQATMSYLEQGQRMGLRVMEGTKVTRLLTQNGSVTGVETNVGALLADGVILCGNSWVSTLLEEFSLFLPVKPKRIGVCFVRWDPPNPTPPVLTTIDDTLGVYFRAVDPHHLLIGIRVRQPISSLETPAVPIREELISAKETLQVRYPALEKSEIMGGRMSFDGYTPDHHPIIGSVQGLPRVYLAVGFSGGGFKIAPAIGEAVARDWVEGDEAGLEPFRLSRFAEERPIVPTYPYVHM</sequence>
<dbReference type="Proteomes" id="UP001595843">
    <property type="component" value="Unassembled WGS sequence"/>
</dbReference>
<reference evidence="4" key="1">
    <citation type="journal article" date="2019" name="Int. J. Syst. Evol. Microbiol.">
        <title>The Global Catalogue of Microorganisms (GCM) 10K type strain sequencing project: providing services to taxonomists for standard genome sequencing and annotation.</title>
        <authorList>
            <consortium name="The Broad Institute Genomics Platform"/>
            <consortium name="The Broad Institute Genome Sequencing Center for Infectious Disease"/>
            <person name="Wu L."/>
            <person name="Ma J."/>
        </authorList>
    </citation>
    <scope>NUCLEOTIDE SEQUENCE [LARGE SCALE GENOMIC DNA]</scope>
    <source>
        <strain evidence="4">IBRC-M 10813</strain>
    </source>
</reference>
<dbReference type="EC" id="1.-.-.-" evidence="3"/>
<dbReference type="GO" id="GO:0016491">
    <property type="term" value="F:oxidoreductase activity"/>
    <property type="evidence" value="ECO:0007669"/>
    <property type="project" value="UniProtKB-KW"/>
</dbReference>